<feature type="region of interest" description="Disordered" evidence="1">
    <location>
        <begin position="1241"/>
        <end position="1263"/>
    </location>
</feature>
<feature type="compositionally biased region" description="Polar residues" evidence="1">
    <location>
        <begin position="394"/>
        <end position="406"/>
    </location>
</feature>
<gene>
    <name evidence="2" type="ORF">CEUSTIGMA_g13123.t1</name>
</gene>
<name>A0A250XRZ2_9CHLO</name>
<proteinExistence type="predicted"/>
<organism evidence="2 3">
    <name type="scientific">Chlamydomonas eustigma</name>
    <dbReference type="NCBI Taxonomy" id="1157962"/>
    <lineage>
        <taxon>Eukaryota</taxon>
        <taxon>Viridiplantae</taxon>
        <taxon>Chlorophyta</taxon>
        <taxon>core chlorophytes</taxon>
        <taxon>Chlorophyceae</taxon>
        <taxon>CS clade</taxon>
        <taxon>Chlamydomonadales</taxon>
        <taxon>Chlamydomonadaceae</taxon>
        <taxon>Chlamydomonas</taxon>
    </lineage>
</organism>
<sequence>MGKLHVYIVDNSDETLYSEDFNPNRWLYQVEALKCLSHQNHSTSSSESGRCNASFSVVGASCRACVLVPPTDDHAMFLSSLCKQRTISGAYQLTSALKLAHMVASKMSDPWLAPPRVVAFIASSEVSVITEEEVQHVADLYFPAHPASSSSECPHQNVVEGLDFVVLGDTPPHPASTTTPLPQTTGMCGSVAGIAGSTSITCFVHAMLLRVVNSLNERCRQKRVGHNQRACDDEDNTIAAAAPAARLLFLTSSPPDLPAIKSCRTDTSTASSPLWQQMEALMEALEVPGQDRLPQQQHHLLTAVQGGTGDDANNACWEEQLGSQKSLLDESEGEEGQGSPIHSTLRKNMAEDDGCDYYLIEQQAQRKKKQLEGLSTEKGVDYCSIMKRGRRQEASTCQQADESSSVAGPDVMPGLKQKSLPSGPGDTAGMSLLLSKHPPVDRSGGPAAGSRHSHRSLASSKLKLLCTATDANPAHEQSNTPSNSRQSTAATHCSWRSLRQGIHATTTTNCRHDSLDSLQHLSFDGFARSWLPSYSNIISKMIPAAGTAASSSNSHKEAAGGSSCLPGGMVVSLTLDQLSFLVQMTTTDAKRSSIHPRWRSLLSVHAGRMVAQLCSDATGPFGTKLAVNNNIINHDDAVSRLTDETGRNNKETSISNGLHIAAEEGARGKSDNRGLNIVACREPGQLQLLLRDNKKMTSSLGHDQHRKRRNALKLCWKERVVVDSSSPYKSLFDEAAAALERQGGLFHGLDSLLSSLIVGLPKRSQHDDSYSSSSSSSSASSTSDEASVPYQTSCSVASRGLLVSKEGRSSETDDAAQRVLASTSTSISSRIASADYDDNGRMTEKQAISDNAQLCITEPRHSITRSGHKSLRLVTAGRQPNDYLHEDPLSSCAAAAAAAAGTCRRKTPQTAIMSSGAGPVTLQAIQELQIPLSPSLSSITAVNDCVLRVSCPTFLNAKMRTVSTSSSSSRLQGMGPSSIMMVVDEEKKTQHFFFWLQQDYRLSSSSISDKRSHNDGGRNDECIKGAHALAHELNLLLRGHANHHTLQSDHQNKAVGALALMANSLPASSVCGHNTIKGSTTTSSSTDITRMLYCSQQGQPSDDSSSSHHHRYHHPAPAVIKDDDDDDDVAATDAAGRLLKTGLTPEDMLVQHLLRSVRAMELLPAEWHTVPAGKIMAGELDSAFGNCNTSSTSSSSSSSSHEPAGYDYGTSSAATGYSTNNKTEEQRRKERIIQAEWRRGLAARRMGKKPQSGCRNGEERQLENNQLSKPVHLLKDDIIIITTDCVNDDGRPSASSSGHHAPVDNNSLLFDLD</sequence>
<feature type="region of interest" description="Disordered" evidence="1">
    <location>
        <begin position="326"/>
        <end position="345"/>
    </location>
</feature>
<evidence type="ECO:0000256" key="1">
    <source>
        <dbReference type="SAM" id="MobiDB-lite"/>
    </source>
</evidence>
<reference evidence="2 3" key="1">
    <citation type="submission" date="2017-08" db="EMBL/GenBank/DDBJ databases">
        <title>Acidophilic green algal genome provides insights into adaptation to an acidic environment.</title>
        <authorList>
            <person name="Hirooka S."/>
            <person name="Hirose Y."/>
            <person name="Kanesaki Y."/>
            <person name="Higuchi S."/>
            <person name="Fujiwara T."/>
            <person name="Onuma R."/>
            <person name="Era A."/>
            <person name="Ohbayashi R."/>
            <person name="Uzuka A."/>
            <person name="Nozaki H."/>
            <person name="Yoshikawa H."/>
            <person name="Miyagishima S.Y."/>
        </authorList>
    </citation>
    <scope>NUCLEOTIDE SEQUENCE [LARGE SCALE GENOMIC DNA]</scope>
    <source>
        <strain evidence="2 3">NIES-2499</strain>
    </source>
</reference>
<dbReference type="EMBL" id="BEGY01000186">
    <property type="protein sequence ID" value="GAX85709.1"/>
    <property type="molecule type" value="Genomic_DNA"/>
</dbReference>
<feature type="compositionally biased region" description="Polar residues" evidence="1">
    <location>
        <begin position="1209"/>
        <end position="1221"/>
    </location>
</feature>
<protein>
    <submittedName>
        <fullName evidence="2">Uncharacterized protein</fullName>
    </submittedName>
</protein>
<comment type="caution">
    <text evidence="2">The sequence shown here is derived from an EMBL/GenBank/DDBJ whole genome shotgun (WGS) entry which is preliminary data.</text>
</comment>
<evidence type="ECO:0000313" key="2">
    <source>
        <dbReference type="EMBL" id="GAX85709.1"/>
    </source>
</evidence>
<accession>A0A250XRZ2</accession>
<feature type="compositionally biased region" description="Polar residues" evidence="1">
    <location>
        <begin position="1293"/>
        <end position="1313"/>
    </location>
</feature>
<keyword evidence="3" id="KW-1185">Reference proteome</keyword>
<feature type="region of interest" description="Disordered" evidence="1">
    <location>
        <begin position="391"/>
        <end position="454"/>
    </location>
</feature>
<feature type="region of interest" description="Disordered" evidence="1">
    <location>
        <begin position="764"/>
        <end position="789"/>
    </location>
</feature>
<dbReference type="OrthoDB" id="549222at2759"/>
<dbReference type="Proteomes" id="UP000232323">
    <property type="component" value="Unassembled WGS sequence"/>
</dbReference>
<evidence type="ECO:0000313" key="3">
    <source>
        <dbReference type="Proteomes" id="UP000232323"/>
    </source>
</evidence>
<dbReference type="Gene3D" id="3.40.50.410">
    <property type="entry name" value="von Willebrand factor, type A domain"/>
    <property type="match status" value="1"/>
</dbReference>
<feature type="compositionally biased region" description="Low complexity" evidence="1">
    <location>
        <begin position="770"/>
        <end position="787"/>
    </location>
</feature>
<feature type="region of interest" description="Disordered" evidence="1">
    <location>
        <begin position="1096"/>
        <end position="1128"/>
    </location>
</feature>
<feature type="region of interest" description="Disordered" evidence="1">
    <location>
        <begin position="1290"/>
        <end position="1313"/>
    </location>
</feature>
<feature type="region of interest" description="Disordered" evidence="1">
    <location>
        <begin position="1187"/>
        <end position="1229"/>
    </location>
</feature>
<dbReference type="InterPro" id="IPR036465">
    <property type="entry name" value="vWFA_dom_sf"/>
</dbReference>
<feature type="compositionally biased region" description="Low complexity" evidence="1">
    <location>
        <begin position="1189"/>
        <end position="1200"/>
    </location>
</feature>